<reference evidence="5 6" key="1">
    <citation type="submission" date="2024-03" db="EMBL/GenBank/DDBJ databases">
        <title>Draft genome sequence of Pseudonocardia sp. DW16-2.</title>
        <authorList>
            <person name="Duangmal K."/>
        </authorList>
    </citation>
    <scope>NUCLEOTIDE SEQUENCE [LARGE SCALE GENOMIC DNA]</scope>
    <source>
        <strain evidence="5 6">DW16-2</strain>
    </source>
</reference>
<dbReference type="SUPFAM" id="SSF48008">
    <property type="entry name" value="GntR ligand-binding domain-like"/>
    <property type="match status" value="1"/>
</dbReference>
<dbReference type="InterPro" id="IPR008920">
    <property type="entry name" value="TF_FadR/GntR_C"/>
</dbReference>
<dbReference type="SMART" id="SM00345">
    <property type="entry name" value="HTH_GNTR"/>
    <property type="match status" value="1"/>
</dbReference>
<dbReference type="PROSITE" id="PS50949">
    <property type="entry name" value="HTH_GNTR"/>
    <property type="match status" value="1"/>
</dbReference>
<dbReference type="SUPFAM" id="SSF46785">
    <property type="entry name" value="Winged helix' DNA-binding domain"/>
    <property type="match status" value="1"/>
</dbReference>
<evidence type="ECO:0000313" key="6">
    <source>
        <dbReference type="Proteomes" id="UP001364211"/>
    </source>
</evidence>
<dbReference type="Gene3D" id="1.10.10.10">
    <property type="entry name" value="Winged helix-like DNA-binding domain superfamily/Winged helix DNA-binding domain"/>
    <property type="match status" value="1"/>
</dbReference>
<evidence type="ECO:0000313" key="5">
    <source>
        <dbReference type="EMBL" id="MEJ8277503.1"/>
    </source>
</evidence>
<accession>A0ABU8T1N9</accession>
<dbReference type="EMBL" id="JBBJUP010000001">
    <property type="protein sequence ID" value="MEJ8277503.1"/>
    <property type="molecule type" value="Genomic_DNA"/>
</dbReference>
<dbReference type="InterPro" id="IPR011711">
    <property type="entry name" value="GntR_C"/>
</dbReference>
<keyword evidence="6" id="KW-1185">Reference proteome</keyword>
<evidence type="ECO:0000256" key="1">
    <source>
        <dbReference type="ARBA" id="ARBA00023015"/>
    </source>
</evidence>
<keyword evidence="2" id="KW-0238">DNA-binding</keyword>
<evidence type="ECO:0000256" key="2">
    <source>
        <dbReference type="ARBA" id="ARBA00023125"/>
    </source>
</evidence>
<sequence length="223" mass="23648">MDGHGAGSPRYGSADGKARRVLAALRGDIVAGELAQGERLTEASLCARYRVSRVPVREALRTLAVQGFVEIRPNQGATVATIDGADAEDLFAVRGTIEQATASRCADRVAAGDGEVAGLLGRVVADGEAELAAGRTARLPELNTRFHLTMAECSGSASMTSLLRQVADRIEWIYAMGVTLAGPRSWAEHRAILTAIEAGDRTTAGTLARAHVERAERHYRQLG</sequence>
<dbReference type="RefSeq" id="WP_340285555.1">
    <property type="nucleotide sequence ID" value="NZ_JBBJUP010000001.1"/>
</dbReference>
<evidence type="ECO:0000256" key="3">
    <source>
        <dbReference type="ARBA" id="ARBA00023163"/>
    </source>
</evidence>
<dbReference type="InterPro" id="IPR000524">
    <property type="entry name" value="Tscrpt_reg_HTH_GntR"/>
</dbReference>
<dbReference type="InterPro" id="IPR036390">
    <property type="entry name" value="WH_DNA-bd_sf"/>
</dbReference>
<dbReference type="PANTHER" id="PTHR43537">
    <property type="entry name" value="TRANSCRIPTIONAL REGULATOR, GNTR FAMILY"/>
    <property type="match status" value="1"/>
</dbReference>
<dbReference type="Pfam" id="PF07729">
    <property type="entry name" value="FCD"/>
    <property type="match status" value="1"/>
</dbReference>
<evidence type="ECO:0000259" key="4">
    <source>
        <dbReference type="PROSITE" id="PS50949"/>
    </source>
</evidence>
<dbReference type="InterPro" id="IPR036388">
    <property type="entry name" value="WH-like_DNA-bd_sf"/>
</dbReference>
<dbReference type="PANTHER" id="PTHR43537:SF24">
    <property type="entry name" value="GLUCONATE OPERON TRANSCRIPTIONAL REPRESSOR"/>
    <property type="match status" value="1"/>
</dbReference>
<dbReference type="Proteomes" id="UP001364211">
    <property type="component" value="Unassembled WGS sequence"/>
</dbReference>
<keyword evidence="1" id="KW-0805">Transcription regulation</keyword>
<protein>
    <submittedName>
        <fullName evidence="5">GntR family transcriptional regulator</fullName>
    </submittedName>
</protein>
<keyword evidence="3" id="KW-0804">Transcription</keyword>
<comment type="caution">
    <text evidence="5">The sequence shown here is derived from an EMBL/GenBank/DDBJ whole genome shotgun (WGS) entry which is preliminary data.</text>
</comment>
<proteinExistence type="predicted"/>
<dbReference type="Pfam" id="PF00392">
    <property type="entry name" value="GntR"/>
    <property type="match status" value="1"/>
</dbReference>
<dbReference type="Gene3D" id="1.20.120.530">
    <property type="entry name" value="GntR ligand-binding domain-like"/>
    <property type="match status" value="1"/>
</dbReference>
<feature type="domain" description="HTH gntR-type" evidence="4">
    <location>
        <begin position="15"/>
        <end position="82"/>
    </location>
</feature>
<gene>
    <name evidence="5" type="ORF">WJX68_01055</name>
</gene>
<name>A0ABU8T1N9_9PSEU</name>
<organism evidence="5 6">
    <name type="scientific">Pseudonocardia spirodelae</name>
    <dbReference type="NCBI Taxonomy" id="3133431"/>
    <lineage>
        <taxon>Bacteria</taxon>
        <taxon>Bacillati</taxon>
        <taxon>Actinomycetota</taxon>
        <taxon>Actinomycetes</taxon>
        <taxon>Pseudonocardiales</taxon>
        <taxon>Pseudonocardiaceae</taxon>
        <taxon>Pseudonocardia</taxon>
    </lineage>
</organism>
<dbReference type="CDD" id="cd07377">
    <property type="entry name" value="WHTH_GntR"/>
    <property type="match status" value="1"/>
</dbReference>
<dbReference type="SMART" id="SM00895">
    <property type="entry name" value="FCD"/>
    <property type="match status" value="1"/>
</dbReference>